<sequence length="608" mass="67661">MATRWKPQSATGSRLKSPESSPDSSPTPSFRTASETADRDDDVVTTAKTSPNQFNDKPRASAPDTPMQGPDDLEDMAEEVAKDVVLPPYRPAKKLPREVREHCKIFLEEELYGAAIEMLGSLMSAGGHRPRSKQRQALVPPPNQIAFLASLAIHPLYTNRPTEVSHRIIGSQAMQYLRGLLGSVGPVHANFRAALDFEPWRRQGRRAPPAAVENESNEEDEAMGGRFAPSHIVFSKAESFWRLLGWAFNCSALHPERWKYWEVWLGFMADVLDADYRERESLDDRGTGANDWRHGSLLLRYVRDLDRSAVKGMVRALFADGSAASLREFPELYDREAKVRTDAGNKRKRAPSSDLDLANDKFGDYFDDDDDLSSQGSCPDSPSRPTAGPRRKRMEEAAPPLSEELVASVSLRLRFFDIVGKAFDFLDNVECQTELFAAFSASLRSLPVPLYELYVAPHRAEMDVRAQASLLFHAAGTFHPTSAPKPSKVDKAAAEAGFINMLVMEKCYLPFAATSTAEGNAKFSLVLESLLRIYWVKGQVCYSADLEEAVRTGVALRNDRSKPKKSGRSKDRAEEAARKILAQSGSRLEYLIEIVREEDQADGDMVAE</sequence>
<evidence type="ECO:0000313" key="3">
    <source>
        <dbReference type="EnsemblFungi" id="MAPG_08321T0"/>
    </source>
</evidence>
<dbReference type="OMA" id="IGWAFNC"/>
<dbReference type="Proteomes" id="UP000011715">
    <property type="component" value="Unassembled WGS sequence"/>
</dbReference>
<feature type="region of interest" description="Disordered" evidence="1">
    <location>
        <begin position="371"/>
        <end position="399"/>
    </location>
</feature>
<feature type="compositionally biased region" description="Low complexity" evidence="1">
    <location>
        <begin position="18"/>
        <end position="29"/>
    </location>
</feature>
<reference evidence="2" key="3">
    <citation type="submission" date="2011-03" db="EMBL/GenBank/DDBJ databases">
        <title>Annotation of Magnaporthe poae ATCC 64411.</title>
        <authorList>
            <person name="Ma L.-J."/>
            <person name="Dead R."/>
            <person name="Young S.K."/>
            <person name="Zeng Q."/>
            <person name="Gargeya S."/>
            <person name="Fitzgerald M."/>
            <person name="Haas B."/>
            <person name="Abouelleil A."/>
            <person name="Alvarado L."/>
            <person name="Arachchi H.M."/>
            <person name="Berlin A."/>
            <person name="Brown A."/>
            <person name="Chapman S.B."/>
            <person name="Chen Z."/>
            <person name="Dunbar C."/>
            <person name="Freedman E."/>
            <person name="Gearin G."/>
            <person name="Gellesch M."/>
            <person name="Goldberg J."/>
            <person name="Griggs A."/>
            <person name="Gujja S."/>
            <person name="Heiman D."/>
            <person name="Howarth C."/>
            <person name="Larson L."/>
            <person name="Lui A."/>
            <person name="MacDonald P.J.P."/>
            <person name="Mehta T."/>
            <person name="Montmayeur A."/>
            <person name="Murphy C."/>
            <person name="Neiman D."/>
            <person name="Pearson M."/>
            <person name="Priest M."/>
            <person name="Roberts A."/>
            <person name="Saif S."/>
            <person name="Shea T."/>
            <person name="Shenoy N."/>
            <person name="Sisk P."/>
            <person name="Stolte C."/>
            <person name="Sykes S."/>
            <person name="Yandava C."/>
            <person name="Wortman J."/>
            <person name="Nusbaum C."/>
            <person name="Birren B."/>
        </authorList>
    </citation>
    <scope>NUCLEOTIDE SEQUENCE</scope>
    <source>
        <strain evidence="2">ATCC 64411</strain>
    </source>
</reference>
<dbReference type="EMBL" id="GL876972">
    <property type="protein sequence ID" value="KLU89349.1"/>
    <property type="molecule type" value="Genomic_DNA"/>
</dbReference>
<dbReference type="OrthoDB" id="5411773at2759"/>
<dbReference type="EMBL" id="ADBL01002006">
    <property type="status" value="NOT_ANNOTATED_CDS"/>
    <property type="molecule type" value="Genomic_DNA"/>
</dbReference>
<accession>A0A0C4E721</accession>
<keyword evidence="4" id="KW-1185">Reference proteome</keyword>
<proteinExistence type="predicted"/>
<evidence type="ECO:0000256" key="1">
    <source>
        <dbReference type="SAM" id="MobiDB-lite"/>
    </source>
</evidence>
<reference evidence="3" key="4">
    <citation type="journal article" date="2015" name="G3 (Bethesda)">
        <title>Genome sequences of three phytopathogenic species of the Magnaporthaceae family of fungi.</title>
        <authorList>
            <person name="Okagaki L.H."/>
            <person name="Nunes C.C."/>
            <person name="Sailsbery J."/>
            <person name="Clay B."/>
            <person name="Brown D."/>
            <person name="John T."/>
            <person name="Oh Y."/>
            <person name="Young N."/>
            <person name="Fitzgerald M."/>
            <person name="Haas B.J."/>
            <person name="Zeng Q."/>
            <person name="Young S."/>
            <person name="Adiconis X."/>
            <person name="Fan L."/>
            <person name="Levin J.Z."/>
            <person name="Mitchell T.K."/>
            <person name="Okubara P.A."/>
            <person name="Farman M.L."/>
            <person name="Kohn L.M."/>
            <person name="Birren B."/>
            <person name="Ma L.-J."/>
            <person name="Dean R.A."/>
        </authorList>
    </citation>
    <scope>NUCLEOTIDE SEQUENCE</scope>
    <source>
        <strain evidence="3">ATCC 64411 / 73-15</strain>
    </source>
</reference>
<reference evidence="3" key="5">
    <citation type="submission" date="2015-06" db="UniProtKB">
        <authorList>
            <consortium name="EnsemblFungi"/>
        </authorList>
    </citation>
    <scope>IDENTIFICATION</scope>
    <source>
        <strain evidence="3">ATCC 64411</strain>
    </source>
</reference>
<feature type="compositionally biased region" description="Polar residues" evidence="1">
    <location>
        <begin position="1"/>
        <end position="14"/>
    </location>
</feature>
<evidence type="ECO:0000313" key="4">
    <source>
        <dbReference type="Proteomes" id="UP000011715"/>
    </source>
</evidence>
<reference evidence="2" key="1">
    <citation type="submission" date="2010-05" db="EMBL/GenBank/DDBJ databases">
        <title>The Genome Sequence of Magnaporthe poae strain ATCC 64411.</title>
        <authorList>
            <consortium name="The Broad Institute Genome Sequencing Platform"/>
            <consortium name="Broad Institute Genome Sequencing Center for Infectious Disease"/>
            <person name="Ma L.-J."/>
            <person name="Dead R."/>
            <person name="Young S."/>
            <person name="Zeng Q."/>
            <person name="Koehrsen M."/>
            <person name="Alvarado L."/>
            <person name="Berlin A."/>
            <person name="Chapman S.B."/>
            <person name="Chen Z."/>
            <person name="Freedman E."/>
            <person name="Gellesch M."/>
            <person name="Goldberg J."/>
            <person name="Griggs A."/>
            <person name="Gujja S."/>
            <person name="Heilman E.R."/>
            <person name="Heiman D."/>
            <person name="Hepburn T."/>
            <person name="Howarth C."/>
            <person name="Jen D."/>
            <person name="Larson L."/>
            <person name="Mehta T."/>
            <person name="Neiman D."/>
            <person name="Pearson M."/>
            <person name="Roberts A."/>
            <person name="Saif S."/>
            <person name="Shea T."/>
            <person name="Shenoy N."/>
            <person name="Sisk P."/>
            <person name="Stolte C."/>
            <person name="Sykes S."/>
            <person name="Walk T."/>
            <person name="White J."/>
            <person name="Yandava C."/>
            <person name="Haas B."/>
            <person name="Nusbaum C."/>
            <person name="Birren B."/>
        </authorList>
    </citation>
    <scope>NUCLEOTIDE SEQUENCE</scope>
    <source>
        <strain evidence="2">ATCC 64411</strain>
    </source>
</reference>
<dbReference type="EnsemblFungi" id="MAPG_08321T0">
    <property type="protein sequence ID" value="MAPG_08321T0"/>
    <property type="gene ID" value="MAPG_08321"/>
</dbReference>
<dbReference type="AlphaFoldDB" id="A0A0C4E721"/>
<protein>
    <submittedName>
        <fullName evidence="2 3">Uncharacterized protein</fullName>
    </submittedName>
</protein>
<feature type="compositionally biased region" description="Polar residues" evidence="1">
    <location>
        <begin position="373"/>
        <end position="384"/>
    </location>
</feature>
<dbReference type="VEuPathDB" id="FungiDB:MAPG_08321"/>
<organism evidence="3 4">
    <name type="scientific">Magnaporthiopsis poae (strain ATCC 64411 / 73-15)</name>
    <name type="common">Kentucky bluegrass fungus</name>
    <name type="synonym">Magnaporthe poae</name>
    <dbReference type="NCBI Taxonomy" id="644358"/>
    <lineage>
        <taxon>Eukaryota</taxon>
        <taxon>Fungi</taxon>
        <taxon>Dikarya</taxon>
        <taxon>Ascomycota</taxon>
        <taxon>Pezizomycotina</taxon>
        <taxon>Sordariomycetes</taxon>
        <taxon>Sordariomycetidae</taxon>
        <taxon>Magnaporthales</taxon>
        <taxon>Magnaporthaceae</taxon>
        <taxon>Magnaporthiopsis</taxon>
    </lineage>
</organism>
<dbReference type="STRING" id="644358.A0A0C4E721"/>
<name>A0A0C4E721_MAGP6</name>
<dbReference type="eggNOG" id="ENOG502S1YP">
    <property type="taxonomic scope" value="Eukaryota"/>
</dbReference>
<evidence type="ECO:0000313" key="2">
    <source>
        <dbReference type="EMBL" id="KLU89349.1"/>
    </source>
</evidence>
<reference evidence="4" key="2">
    <citation type="submission" date="2010-05" db="EMBL/GenBank/DDBJ databases">
        <title>The genome sequence of Magnaporthe poae strain ATCC 64411.</title>
        <authorList>
            <person name="Ma L.-J."/>
            <person name="Dead R."/>
            <person name="Young S."/>
            <person name="Zeng Q."/>
            <person name="Koehrsen M."/>
            <person name="Alvarado L."/>
            <person name="Berlin A."/>
            <person name="Chapman S.B."/>
            <person name="Chen Z."/>
            <person name="Freedman E."/>
            <person name="Gellesch M."/>
            <person name="Goldberg J."/>
            <person name="Griggs A."/>
            <person name="Gujja S."/>
            <person name="Heilman E.R."/>
            <person name="Heiman D."/>
            <person name="Hepburn T."/>
            <person name="Howarth C."/>
            <person name="Jen D."/>
            <person name="Larson L."/>
            <person name="Mehta T."/>
            <person name="Neiman D."/>
            <person name="Pearson M."/>
            <person name="Roberts A."/>
            <person name="Saif S."/>
            <person name="Shea T."/>
            <person name="Shenoy N."/>
            <person name="Sisk P."/>
            <person name="Stolte C."/>
            <person name="Sykes S."/>
            <person name="Walk T."/>
            <person name="White J."/>
            <person name="Yandava C."/>
            <person name="Haas B."/>
            <person name="Nusbaum C."/>
            <person name="Birren B."/>
        </authorList>
    </citation>
    <scope>NUCLEOTIDE SEQUENCE [LARGE SCALE GENOMIC DNA]</scope>
    <source>
        <strain evidence="4">ATCC 64411 / 73-15</strain>
    </source>
</reference>
<feature type="region of interest" description="Disordered" evidence="1">
    <location>
        <begin position="1"/>
        <end position="72"/>
    </location>
</feature>
<gene>
    <name evidence="2" type="ORF">MAPG_08321</name>
</gene>